<name>A0A1N7SS47_9BURK</name>
<gene>
    <name evidence="2" type="ORF">BN2475_1750004</name>
</gene>
<dbReference type="STRING" id="1247936.BN2475_1750004"/>
<keyword evidence="1" id="KW-0732">Signal</keyword>
<dbReference type="AlphaFoldDB" id="A0A1N7SS47"/>
<evidence type="ECO:0000313" key="3">
    <source>
        <dbReference type="Proteomes" id="UP000187012"/>
    </source>
</evidence>
<proteinExistence type="predicted"/>
<feature type="chain" id="PRO_5012952902" evidence="1">
    <location>
        <begin position="27"/>
        <end position="62"/>
    </location>
</feature>
<feature type="signal peptide" evidence="1">
    <location>
        <begin position="1"/>
        <end position="26"/>
    </location>
</feature>
<dbReference type="Proteomes" id="UP000187012">
    <property type="component" value="Unassembled WGS sequence"/>
</dbReference>
<evidence type="ECO:0000256" key="1">
    <source>
        <dbReference type="SAM" id="SignalP"/>
    </source>
</evidence>
<organism evidence="2 3">
    <name type="scientific">Paraburkholderia ribeironis</name>
    <dbReference type="NCBI Taxonomy" id="1247936"/>
    <lineage>
        <taxon>Bacteria</taxon>
        <taxon>Pseudomonadati</taxon>
        <taxon>Pseudomonadota</taxon>
        <taxon>Betaproteobacteria</taxon>
        <taxon>Burkholderiales</taxon>
        <taxon>Burkholderiaceae</taxon>
        <taxon>Paraburkholderia</taxon>
    </lineage>
</organism>
<sequence>MHRIKRVLCGGLLTAMLMGVAAKAAAAGEFCTYLDPQDPSKSFSYYCAAFDGEDGAGNLGGG</sequence>
<protein>
    <submittedName>
        <fullName evidence="2">Asparagine synthase (Glutamine-hydrolyzing)</fullName>
    </submittedName>
</protein>
<dbReference type="RefSeq" id="WP_094783497.1">
    <property type="nucleotide sequence ID" value="NZ_CYGX02000175.1"/>
</dbReference>
<reference evidence="2 3" key="1">
    <citation type="submission" date="2016-12" db="EMBL/GenBank/DDBJ databases">
        <authorList>
            <person name="Song W.-J."/>
            <person name="Kurnit D.M."/>
        </authorList>
    </citation>
    <scope>NUCLEOTIDE SEQUENCE [LARGE SCALE GENOMIC DNA]</scope>
    <source>
        <strain evidence="2 3">STM7296</strain>
    </source>
</reference>
<accession>A0A1N7SS47</accession>
<keyword evidence="3" id="KW-1185">Reference proteome</keyword>
<evidence type="ECO:0000313" key="2">
    <source>
        <dbReference type="EMBL" id="SIT49753.1"/>
    </source>
</evidence>
<dbReference type="EMBL" id="CYGX02000175">
    <property type="protein sequence ID" value="SIT49753.1"/>
    <property type="molecule type" value="Genomic_DNA"/>
</dbReference>